<dbReference type="Pfam" id="PF07729">
    <property type="entry name" value="FCD"/>
    <property type="match status" value="1"/>
</dbReference>
<organism evidence="5 6">
    <name type="scientific">Cohaesibacter gelatinilyticus</name>
    <dbReference type="NCBI Taxonomy" id="372072"/>
    <lineage>
        <taxon>Bacteria</taxon>
        <taxon>Pseudomonadati</taxon>
        <taxon>Pseudomonadota</taxon>
        <taxon>Alphaproteobacteria</taxon>
        <taxon>Hyphomicrobiales</taxon>
        <taxon>Cohaesibacteraceae</taxon>
    </lineage>
</organism>
<dbReference type="Gene3D" id="1.10.10.10">
    <property type="entry name" value="Winged helix-like DNA-binding domain superfamily/Winged helix DNA-binding domain"/>
    <property type="match status" value="1"/>
</dbReference>
<dbReference type="Proteomes" id="UP000219439">
    <property type="component" value="Unassembled WGS sequence"/>
</dbReference>
<dbReference type="SMART" id="SM00345">
    <property type="entry name" value="HTH_GNTR"/>
    <property type="match status" value="1"/>
</dbReference>
<dbReference type="Gene3D" id="1.20.120.530">
    <property type="entry name" value="GntR ligand-binding domain-like"/>
    <property type="match status" value="1"/>
</dbReference>
<evidence type="ECO:0000256" key="2">
    <source>
        <dbReference type="ARBA" id="ARBA00023125"/>
    </source>
</evidence>
<dbReference type="SMART" id="SM00895">
    <property type="entry name" value="FCD"/>
    <property type="match status" value="1"/>
</dbReference>
<proteinExistence type="predicted"/>
<gene>
    <name evidence="5" type="ORF">SAMN06265368_3367</name>
</gene>
<reference evidence="5 6" key="1">
    <citation type="submission" date="2017-09" db="EMBL/GenBank/DDBJ databases">
        <authorList>
            <person name="Ehlers B."/>
            <person name="Leendertz F.H."/>
        </authorList>
    </citation>
    <scope>NUCLEOTIDE SEQUENCE [LARGE SCALE GENOMIC DNA]</scope>
    <source>
        <strain evidence="5 6">DSM 18289</strain>
    </source>
</reference>
<dbReference type="PANTHER" id="PTHR43537:SF45">
    <property type="entry name" value="GNTR FAMILY REGULATORY PROTEIN"/>
    <property type="match status" value="1"/>
</dbReference>
<feature type="domain" description="HTH gntR-type" evidence="4">
    <location>
        <begin position="20"/>
        <end position="87"/>
    </location>
</feature>
<keyword evidence="1" id="KW-0805">Transcription regulation</keyword>
<dbReference type="PROSITE" id="PS50949">
    <property type="entry name" value="HTH_GNTR"/>
    <property type="match status" value="1"/>
</dbReference>
<dbReference type="SUPFAM" id="SSF46785">
    <property type="entry name" value="Winged helix' DNA-binding domain"/>
    <property type="match status" value="1"/>
</dbReference>
<dbReference type="GO" id="GO:0003700">
    <property type="term" value="F:DNA-binding transcription factor activity"/>
    <property type="evidence" value="ECO:0007669"/>
    <property type="project" value="InterPro"/>
</dbReference>
<keyword evidence="6" id="KW-1185">Reference proteome</keyword>
<dbReference type="CDD" id="cd07377">
    <property type="entry name" value="WHTH_GntR"/>
    <property type="match status" value="1"/>
</dbReference>
<dbReference type="Pfam" id="PF00392">
    <property type="entry name" value="GntR"/>
    <property type="match status" value="1"/>
</dbReference>
<dbReference type="InterPro" id="IPR000524">
    <property type="entry name" value="Tscrpt_reg_HTH_GntR"/>
</dbReference>
<dbReference type="InterPro" id="IPR036388">
    <property type="entry name" value="WH-like_DNA-bd_sf"/>
</dbReference>
<accession>A0A285PEX1</accession>
<dbReference type="GO" id="GO:0003677">
    <property type="term" value="F:DNA binding"/>
    <property type="evidence" value="ECO:0007669"/>
    <property type="project" value="UniProtKB-KW"/>
</dbReference>
<keyword evidence="3" id="KW-0804">Transcription</keyword>
<dbReference type="SUPFAM" id="SSF48008">
    <property type="entry name" value="GntR ligand-binding domain-like"/>
    <property type="match status" value="1"/>
</dbReference>
<evidence type="ECO:0000259" key="4">
    <source>
        <dbReference type="PROSITE" id="PS50949"/>
    </source>
</evidence>
<sequence length="236" mass="26716">MNQTEKEIDFTLRDISDLPGSLASRVYESIKEAILKFDLPPGAVLRKAMICEQLGVSRSPASEALARLASEGLVDIVPQSGTRVSRFSMEEIEEGAFLREALELAAVAKVAHDCTEQQLSQLTRNLRLQKMLLEDKDYTGFYQEDDEMHRLIMSFTGYSRVVSVASVAWLQVDRARQLLLPTPGNVRRSYEEHATIVDAIRNHDPEAARTAMKKHLSQLVERLKPLEAERPDYFKQ</sequence>
<evidence type="ECO:0000256" key="3">
    <source>
        <dbReference type="ARBA" id="ARBA00023163"/>
    </source>
</evidence>
<dbReference type="AlphaFoldDB" id="A0A285PEX1"/>
<dbReference type="OrthoDB" id="9788098at2"/>
<dbReference type="RefSeq" id="WP_097154629.1">
    <property type="nucleotide sequence ID" value="NZ_OBEL01000004.1"/>
</dbReference>
<evidence type="ECO:0000313" key="5">
    <source>
        <dbReference type="EMBL" id="SNZ20264.1"/>
    </source>
</evidence>
<dbReference type="InterPro" id="IPR036390">
    <property type="entry name" value="WH_DNA-bd_sf"/>
</dbReference>
<dbReference type="EMBL" id="OBEL01000004">
    <property type="protein sequence ID" value="SNZ20264.1"/>
    <property type="molecule type" value="Genomic_DNA"/>
</dbReference>
<evidence type="ECO:0000313" key="6">
    <source>
        <dbReference type="Proteomes" id="UP000219439"/>
    </source>
</evidence>
<name>A0A285PEX1_9HYPH</name>
<protein>
    <submittedName>
        <fullName evidence="5">DNA-binding transcriptional regulator, GntR family</fullName>
    </submittedName>
</protein>
<dbReference type="InterPro" id="IPR011711">
    <property type="entry name" value="GntR_C"/>
</dbReference>
<dbReference type="InterPro" id="IPR008920">
    <property type="entry name" value="TF_FadR/GntR_C"/>
</dbReference>
<evidence type="ECO:0000256" key="1">
    <source>
        <dbReference type="ARBA" id="ARBA00023015"/>
    </source>
</evidence>
<keyword evidence="2 5" id="KW-0238">DNA-binding</keyword>
<dbReference type="PANTHER" id="PTHR43537">
    <property type="entry name" value="TRANSCRIPTIONAL REGULATOR, GNTR FAMILY"/>
    <property type="match status" value="1"/>
</dbReference>